<keyword evidence="6" id="KW-1133">Transmembrane helix</keyword>
<dbReference type="Pfam" id="PF00153">
    <property type="entry name" value="Mito_carr"/>
    <property type="match status" value="1"/>
</dbReference>
<evidence type="ECO:0000256" key="3">
    <source>
        <dbReference type="ARBA" id="ARBA00022448"/>
    </source>
</evidence>
<evidence type="ECO:0000256" key="6">
    <source>
        <dbReference type="ARBA" id="ARBA00022989"/>
    </source>
</evidence>
<keyword evidence="8 9" id="KW-0472">Membrane</keyword>
<protein>
    <submittedName>
        <fullName evidence="12">Mitochondrial arginine transporter BAC1-like</fullName>
    </submittedName>
</protein>
<evidence type="ECO:0000256" key="8">
    <source>
        <dbReference type="ARBA" id="ARBA00023136"/>
    </source>
</evidence>
<dbReference type="PANTHER" id="PTHR45624">
    <property type="entry name" value="MITOCHONDRIAL BASIC AMINO ACIDS TRANSPORTER-RELATED"/>
    <property type="match status" value="1"/>
</dbReference>
<keyword evidence="4 9" id="KW-0812">Transmembrane</keyword>
<dbReference type="RefSeq" id="XP_040971269.1">
    <property type="nucleotide sequence ID" value="XM_041115335.1"/>
</dbReference>
<evidence type="ECO:0000256" key="9">
    <source>
        <dbReference type="PROSITE-ProRule" id="PRU00282"/>
    </source>
</evidence>
<comment type="subcellular location">
    <subcellularLocation>
        <location evidence="1">Mitochondrion membrane</location>
        <topology evidence="1">Multi-pass membrane protein</topology>
    </subcellularLocation>
</comment>
<evidence type="ECO:0000256" key="2">
    <source>
        <dbReference type="ARBA" id="ARBA00006375"/>
    </source>
</evidence>
<dbReference type="PANTHER" id="PTHR45624:SF15">
    <property type="entry name" value="MITOCHONDRIAL ARGININE TRANSPORTER BAC1"/>
    <property type="match status" value="1"/>
</dbReference>
<dbReference type="InterPro" id="IPR050567">
    <property type="entry name" value="Mitochondrial_Carrier"/>
</dbReference>
<evidence type="ECO:0000256" key="10">
    <source>
        <dbReference type="RuleBase" id="RU000488"/>
    </source>
</evidence>
<sequence length="111" mass="12516">MEDVSIKPSGYKEYVVGLLAGVATVIVGHPFDTVKVKLQKHNAEVEGIKYRNGLHCTVRILATEGVREGFIKGLHHLLLEWLLKARLFLAFIHTQKSYCSEKFRVVGRSPK</sequence>
<dbReference type="GeneID" id="107923873"/>
<evidence type="ECO:0000256" key="7">
    <source>
        <dbReference type="ARBA" id="ARBA00023128"/>
    </source>
</evidence>
<evidence type="ECO:0000313" key="12">
    <source>
        <dbReference type="RefSeq" id="XP_040971269.1"/>
    </source>
</evidence>
<proteinExistence type="inferred from homology"/>
<dbReference type="InterPro" id="IPR023395">
    <property type="entry name" value="MCP_dom_sf"/>
</dbReference>
<evidence type="ECO:0000256" key="4">
    <source>
        <dbReference type="ARBA" id="ARBA00022692"/>
    </source>
</evidence>
<dbReference type="PROSITE" id="PS50920">
    <property type="entry name" value="SOLCAR"/>
    <property type="match status" value="1"/>
</dbReference>
<feature type="repeat" description="Solcar" evidence="9">
    <location>
        <begin position="8"/>
        <end position="98"/>
    </location>
</feature>
<evidence type="ECO:0000313" key="11">
    <source>
        <dbReference type="Proteomes" id="UP000818029"/>
    </source>
</evidence>
<comment type="similarity">
    <text evidence="2 10">Belongs to the mitochondrial carrier (TC 2.A.29) family.</text>
</comment>
<keyword evidence="7" id="KW-0496">Mitochondrion</keyword>
<keyword evidence="3 10" id="KW-0813">Transport</keyword>
<organism evidence="11 12">
    <name type="scientific">Gossypium hirsutum</name>
    <name type="common">Upland cotton</name>
    <name type="synonym">Gossypium mexicanum</name>
    <dbReference type="NCBI Taxonomy" id="3635"/>
    <lineage>
        <taxon>Eukaryota</taxon>
        <taxon>Viridiplantae</taxon>
        <taxon>Streptophyta</taxon>
        <taxon>Embryophyta</taxon>
        <taxon>Tracheophyta</taxon>
        <taxon>Spermatophyta</taxon>
        <taxon>Magnoliopsida</taxon>
        <taxon>eudicotyledons</taxon>
        <taxon>Gunneridae</taxon>
        <taxon>Pentapetalae</taxon>
        <taxon>rosids</taxon>
        <taxon>malvids</taxon>
        <taxon>Malvales</taxon>
        <taxon>Malvaceae</taxon>
        <taxon>Malvoideae</taxon>
        <taxon>Gossypium</taxon>
    </lineage>
</organism>
<name>A0ABM3BW38_GOSHI</name>
<dbReference type="InterPro" id="IPR018108">
    <property type="entry name" value="MCP_transmembrane"/>
</dbReference>
<dbReference type="Proteomes" id="UP000818029">
    <property type="component" value="Chromosome A06"/>
</dbReference>
<keyword evidence="11" id="KW-1185">Reference proteome</keyword>
<gene>
    <name evidence="12" type="primary">LOC107923873</name>
</gene>
<evidence type="ECO:0000256" key="1">
    <source>
        <dbReference type="ARBA" id="ARBA00004225"/>
    </source>
</evidence>
<evidence type="ECO:0000256" key="5">
    <source>
        <dbReference type="ARBA" id="ARBA00022737"/>
    </source>
</evidence>
<reference evidence="12" key="2">
    <citation type="submission" date="2025-08" db="UniProtKB">
        <authorList>
            <consortium name="RefSeq"/>
        </authorList>
    </citation>
    <scope>IDENTIFICATION</scope>
</reference>
<dbReference type="SUPFAM" id="SSF103506">
    <property type="entry name" value="Mitochondrial carrier"/>
    <property type="match status" value="1"/>
</dbReference>
<keyword evidence="5" id="KW-0677">Repeat</keyword>
<accession>A0ABM3BW38</accession>
<reference evidence="11" key="1">
    <citation type="journal article" date="2020" name="Nat. Genet.">
        <title>Genomic diversifications of five Gossypium allopolyploid species and their impact on cotton improvement.</title>
        <authorList>
            <person name="Chen Z.J."/>
            <person name="Sreedasyam A."/>
            <person name="Ando A."/>
            <person name="Song Q."/>
            <person name="De Santiago L.M."/>
            <person name="Hulse-Kemp A.M."/>
            <person name="Ding M."/>
            <person name="Ye W."/>
            <person name="Kirkbride R.C."/>
            <person name="Jenkins J."/>
            <person name="Plott C."/>
            <person name="Lovell J."/>
            <person name="Lin Y.M."/>
            <person name="Vaughn R."/>
            <person name="Liu B."/>
            <person name="Simpson S."/>
            <person name="Scheffler B.E."/>
            <person name="Wen L."/>
            <person name="Saski C.A."/>
            <person name="Grover C.E."/>
            <person name="Hu G."/>
            <person name="Conover J.L."/>
            <person name="Carlson J.W."/>
            <person name="Shu S."/>
            <person name="Boston L.B."/>
            <person name="Williams M."/>
            <person name="Peterson D.G."/>
            <person name="McGee K."/>
            <person name="Jones D.C."/>
            <person name="Wendel J.F."/>
            <person name="Stelly D.M."/>
            <person name="Grimwood J."/>
            <person name="Schmutz J."/>
        </authorList>
    </citation>
    <scope>NUCLEOTIDE SEQUENCE [LARGE SCALE GENOMIC DNA]</scope>
    <source>
        <strain evidence="11">cv. TM-1</strain>
    </source>
</reference>
<dbReference type="Gene3D" id="1.50.40.10">
    <property type="entry name" value="Mitochondrial carrier domain"/>
    <property type="match status" value="1"/>
</dbReference>